<evidence type="ECO:0008006" key="3">
    <source>
        <dbReference type="Google" id="ProtNLM"/>
    </source>
</evidence>
<keyword evidence="2" id="KW-1185">Reference proteome</keyword>
<dbReference type="EMBL" id="FOWW01000005">
    <property type="protein sequence ID" value="SFQ21359.1"/>
    <property type="molecule type" value="Genomic_DNA"/>
</dbReference>
<dbReference type="AlphaFoldDB" id="A0A1I5WNS2"/>
<organism evidence="1 2">
    <name type="scientific">Amycolatopsis arida</name>
    <dbReference type="NCBI Taxonomy" id="587909"/>
    <lineage>
        <taxon>Bacteria</taxon>
        <taxon>Bacillati</taxon>
        <taxon>Actinomycetota</taxon>
        <taxon>Actinomycetes</taxon>
        <taxon>Pseudonocardiales</taxon>
        <taxon>Pseudonocardiaceae</taxon>
        <taxon>Amycolatopsis</taxon>
    </lineage>
</organism>
<accession>A0A1I5WNS2</accession>
<name>A0A1I5WNS2_9PSEU</name>
<dbReference type="Proteomes" id="UP000198727">
    <property type="component" value="Unassembled WGS sequence"/>
</dbReference>
<reference evidence="2" key="1">
    <citation type="submission" date="2016-10" db="EMBL/GenBank/DDBJ databases">
        <authorList>
            <person name="Varghese N."/>
            <person name="Submissions S."/>
        </authorList>
    </citation>
    <scope>NUCLEOTIDE SEQUENCE [LARGE SCALE GENOMIC DNA]</scope>
    <source>
        <strain evidence="2">CGMCC 4.5579</strain>
    </source>
</reference>
<sequence>MSGGFAADPARVAARAEEVAALAERAGAIAAELREALAAGPVWGDDAVGQGFAAAHAGPAEDALAGLAGLGGRFADFGARLAGAAAAYAAGEDAAERDVTDAGAGLG</sequence>
<evidence type="ECO:0000313" key="1">
    <source>
        <dbReference type="EMBL" id="SFQ21359.1"/>
    </source>
</evidence>
<dbReference type="RefSeq" id="WP_092531058.1">
    <property type="nucleotide sequence ID" value="NZ_FOWW01000005.1"/>
</dbReference>
<proteinExistence type="predicted"/>
<gene>
    <name evidence="1" type="ORF">SAMN05421810_105197</name>
</gene>
<evidence type="ECO:0000313" key="2">
    <source>
        <dbReference type="Proteomes" id="UP000198727"/>
    </source>
</evidence>
<protein>
    <recommendedName>
        <fullName evidence="3">Excreted virulence factor EspC, type VII ESX diderm</fullName>
    </recommendedName>
</protein>
<dbReference type="STRING" id="587909.SAMN05421810_105197"/>